<proteinExistence type="predicted"/>
<evidence type="ECO:0000313" key="2">
    <source>
        <dbReference type="EMBL" id="MBB5157841.1"/>
    </source>
</evidence>
<dbReference type="AlphaFoldDB" id="A0A840QD68"/>
<dbReference type="Pfam" id="PF00583">
    <property type="entry name" value="Acetyltransf_1"/>
    <property type="match status" value="1"/>
</dbReference>
<name>A0A840QD68_9PSEU</name>
<evidence type="ECO:0000259" key="1">
    <source>
        <dbReference type="PROSITE" id="PS51186"/>
    </source>
</evidence>
<protein>
    <recommendedName>
        <fullName evidence="1">N-acetyltransferase domain-containing protein</fullName>
    </recommendedName>
</protein>
<dbReference type="GO" id="GO:0016747">
    <property type="term" value="F:acyltransferase activity, transferring groups other than amino-acyl groups"/>
    <property type="evidence" value="ECO:0007669"/>
    <property type="project" value="InterPro"/>
</dbReference>
<keyword evidence="3" id="KW-1185">Reference proteome</keyword>
<dbReference type="InterPro" id="IPR016181">
    <property type="entry name" value="Acyl_CoA_acyltransferase"/>
</dbReference>
<comment type="caution">
    <text evidence="2">The sequence shown here is derived from an EMBL/GenBank/DDBJ whole genome shotgun (WGS) entry which is preliminary data.</text>
</comment>
<accession>A0A840QD68</accession>
<feature type="domain" description="N-acetyltransferase" evidence="1">
    <location>
        <begin position="99"/>
        <end position="256"/>
    </location>
</feature>
<dbReference type="Gene3D" id="3.40.630.30">
    <property type="match status" value="1"/>
</dbReference>
<dbReference type="EMBL" id="JACHIW010000001">
    <property type="protein sequence ID" value="MBB5157841.1"/>
    <property type="molecule type" value="Genomic_DNA"/>
</dbReference>
<reference evidence="2 3" key="1">
    <citation type="submission" date="2020-08" db="EMBL/GenBank/DDBJ databases">
        <title>Sequencing the genomes of 1000 actinobacteria strains.</title>
        <authorList>
            <person name="Klenk H.-P."/>
        </authorList>
    </citation>
    <scope>NUCLEOTIDE SEQUENCE [LARGE SCALE GENOMIC DNA]</scope>
    <source>
        <strain evidence="2 3">DSM 45584</strain>
    </source>
</reference>
<evidence type="ECO:0000313" key="3">
    <source>
        <dbReference type="Proteomes" id="UP000584374"/>
    </source>
</evidence>
<dbReference type="InterPro" id="IPR000182">
    <property type="entry name" value="GNAT_dom"/>
</dbReference>
<sequence>MEVERAHGLTTGRVTTAEALAARWTARSADVDLVRVVDPAPSDWARLARAGFAVKPAWITWLSPTCGSEEEFLSRLSVNERRNVRLGSRFTSENGIELRTTDPLDPESFDAFLVLYDRQIAGMRYGVPFARQQREDILDLGGDYFLVRAVDGGALLGCCVCWKRPELSTVQIRFVTTAEDSRRNRLVRAMYMQVFQAARELGFGTVSLGTDPALYGHIAKPGLFGAKSRLGFTPIPARMFASDDEPDEAVRVLRLSALTDPSLLISYHLPADHAEPVDEKTPLRLDVLTAGQEVDTSPYRASFLAEVGVRRVGHG</sequence>
<dbReference type="RefSeq" id="WP_184728695.1">
    <property type="nucleotide sequence ID" value="NZ_JACHIW010000001.1"/>
</dbReference>
<dbReference type="Proteomes" id="UP000584374">
    <property type="component" value="Unassembled WGS sequence"/>
</dbReference>
<dbReference type="SUPFAM" id="SSF55729">
    <property type="entry name" value="Acyl-CoA N-acyltransferases (Nat)"/>
    <property type="match status" value="1"/>
</dbReference>
<dbReference type="PROSITE" id="PS51186">
    <property type="entry name" value="GNAT"/>
    <property type="match status" value="1"/>
</dbReference>
<gene>
    <name evidence="2" type="ORF">BJ970_005375</name>
</gene>
<organism evidence="2 3">
    <name type="scientific">Saccharopolyspora phatthalungensis</name>
    <dbReference type="NCBI Taxonomy" id="664693"/>
    <lineage>
        <taxon>Bacteria</taxon>
        <taxon>Bacillati</taxon>
        <taxon>Actinomycetota</taxon>
        <taxon>Actinomycetes</taxon>
        <taxon>Pseudonocardiales</taxon>
        <taxon>Pseudonocardiaceae</taxon>
        <taxon>Saccharopolyspora</taxon>
    </lineage>
</organism>